<reference evidence="1" key="1">
    <citation type="submission" date="2022-12" db="EMBL/GenBank/DDBJ databases">
        <authorList>
            <person name="Petersen C."/>
        </authorList>
    </citation>
    <scope>NUCLEOTIDE SEQUENCE</scope>
    <source>
        <strain evidence="1">IBT 15544</strain>
    </source>
</reference>
<accession>A0A9W9NAV4</accession>
<keyword evidence="2" id="KW-1185">Reference proteome</keyword>
<protein>
    <recommendedName>
        <fullName evidence="3">ABM domain-containing protein</fullName>
    </recommendedName>
</protein>
<evidence type="ECO:0000313" key="1">
    <source>
        <dbReference type="EMBL" id="KAJ5216406.1"/>
    </source>
</evidence>
<evidence type="ECO:0000313" key="2">
    <source>
        <dbReference type="Proteomes" id="UP001150904"/>
    </source>
</evidence>
<dbReference type="OrthoDB" id="3450712at2759"/>
<comment type="caution">
    <text evidence="1">The sequence shown here is derived from an EMBL/GenBank/DDBJ whole genome shotgun (WGS) entry which is preliminary data.</text>
</comment>
<proteinExistence type="predicted"/>
<organism evidence="1 2">
    <name type="scientific">Penicillium cinerascens</name>
    <dbReference type="NCBI Taxonomy" id="70096"/>
    <lineage>
        <taxon>Eukaryota</taxon>
        <taxon>Fungi</taxon>
        <taxon>Dikarya</taxon>
        <taxon>Ascomycota</taxon>
        <taxon>Pezizomycotina</taxon>
        <taxon>Eurotiomycetes</taxon>
        <taxon>Eurotiomycetidae</taxon>
        <taxon>Eurotiales</taxon>
        <taxon>Aspergillaceae</taxon>
        <taxon>Penicillium</taxon>
    </lineage>
</organism>
<dbReference type="Proteomes" id="UP001150904">
    <property type="component" value="Unassembled WGS sequence"/>
</dbReference>
<dbReference type="GeneID" id="83177176"/>
<sequence>PPSEELDTTQWAQHFQPVVQHPAHRGSVWAKVQERPNTVILVTLWQTTSALRDFLVSPSAQLYWENLAARGILPIASYEVVYGWEDWFNFLSTSFVQLFSVYFSAPMTEVQRAQISQLKGIRPPIMGFSIPHRELDQSRLSVQLWATQTESRYGQEVQLMLWPHFWQSEKKAEYRNSYTDIIEYGCVVGYRTMIEDFGAKLEEVGPVKWKEEYCDFKKFRPI</sequence>
<name>A0A9W9NAV4_9EURO</name>
<feature type="non-terminal residue" evidence="1">
    <location>
        <position position="1"/>
    </location>
</feature>
<reference evidence="1" key="2">
    <citation type="journal article" date="2023" name="IMA Fungus">
        <title>Comparative genomic study of the Penicillium genus elucidates a diverse pangenome and 15 lateral gene transfer events.</title>
        <authorList>
            <person name="Petersen C."/>
            <person name="Sorensen T."/>
            <person name="Nielsen M.R."/>
            <person name="Sondergaard T.E."/>
            <person name="Sorensen J.L."/>
            <person name="Fitzpatrick D.A."/>
            <person name="Frisvad J.C."/>
            <person name="Nielsen K.L."/>
        </authorList>
    </citation>
    <scope>NUCLEOTIDE SEQUENCE</scope>
    <source>
        <strain evidence="1">IBT 15544</strain>
    </source>
</reference>
<dbReference type="AlphaFoldDB" id="A0A9W9NAV4"/>
<dbReference type="RefSeq" id="XP_058312219.1">
    <property type="nucleotide sequence ID" value="XM_058449875.1"/>
</dbReference>
<evidence type="ECO:0008006" key="3">
    <source>
        <dbReference type="Google" id="ProtNLM"/>
    </source>
</evidence>
<gene>
    <name evidence="1" type="ORF">N7498_002813</name>
</gene>
<dbReference type="EMBL" id="JAPQKR010000005">
    <property type="protein sequence ID" value="KAJ5216406.1"/>
    <property type="molecule type" value="Genomic_DNA"/>
</dbReference>